<evidence type="ECO:0000256" key="1">
    <source>
        <dbReference type="SAM" id="Phobius"/>
    </source>
</evidence>
<dbReference type="EMBL" id="LLZH01000330">
    <property type="protein sequence ID" value="KUL23637.1"/>
    <property type="molecule type" value="Genomic_DNA"/>
</dbReference>
<sequence>MLAMDARGRRVDTARILGNIALVTGFLITIVGLATDSTPAKGYVFAGMLVTAGVGLRLEAAITDRH</sequence>
<keyword evidence="3" id="KW-1185">Reference proteome</keyword>
<keyword evidence="1" id="KW-0472">Membrane</keyword>
<organism evidence="2 3">
    <name type="scientific">Actinoplanes awajinensis subsp. mycoplanecinus</name>
    <dbReference type="NCBI Taxonomy" id="135947"/>
    <lineage>
        <taxon>Bacteria</taxon>
        <taxon>Bacillati</taxon>
        <taxon>Actinomycetota</taxon>
        <taxon>Actinomycetes</taxon>
        <taxon>Micromonosporales</taxon>
        <taxon>Micromonosporaceae</taxon>
        <taxon>Actinoplanes</taxon>
    </lineage>
</organism>
<keyword evidence="1" id="KW-1133">Transmembrane helix</keyword>
<proteinExistence type="predicted"/>
<gene>
    <name evidence="2" type="ORF">ADL15_45425</name>
</gene>
<evidence type="ECO:0000313" key="2">
    <source>
        <dbReference type="EMBL" id="KUL23637.1"/>
    </source>
</evidence>
<feature type="transmembrane region" description="Helical" evidence="1">
    <location>
        <begin position="16"/>
        <end position="34"/>
    </location>
</feature>
<name>A0A117ML93_9ACTN</name>
<keyword evidence="1" id="KW-0812">Transmembrane</keyword>
<evidence type="ECO:0000313" key="3">
    <source>
        <dbReference type="Proteomes" id="UP000053244"/>
    </source>
</evidence>
<dbReference type="Proteomes" id="UP000053244">
    <property type="component" value="Unassembled WGS sequence"/>
</dbReference>
<reference evidence="2 3" key="1">
    <citation type="submission" date="2015-10" db="EMBL/GenBank/DDBJ databases">
        <authorList>
            <person name="Gilbert D.G."/>
        </authorList>
    </citation>
    <scope>NUCLEOTIDE SEQUENCE [LARGE SCALE GENOMIC DNA]</scope>
    <source>
        <strain evidence="2 3">NRRL B-16712</strain>
    </source>
</reference>
<dbReference type="AlphaFoldDB" id="A0A117ML93"/>
<accession>A0A117ML93</accession>
<comment type="caution">
    <text evidence="2">The sequence shown here is derived from an EMBL/GenBank/DDBJ whole genome shotgun (WGS) entry which is preliminary data.</text>
</comment>
<protein>
    <submittedName>
        <fullName evidence="2">Uncharacterized protein</fullName>
    </submittedName>
</protein>